<organism evidence="3 4">
    <name type="scientific">Polymorphospora rubra</name>
    <dbReference type="NCBI Taxonomy" id="338584"/>
    <lineage>
        <taxon>Bacteria</taxon>
        <taxon>Bacillati</taxon>
        <taxon>Actinomycetota</taxon>
        <taxon>Actinomycetes</taxon>
        <taxon>Micromonosporales</taxon>
        <taxon>Micromonosporaceae</taxon>
        <taxon>Polymorphospora</taxon>
    </lineage>
</organism>
<evidence type="ECO:0000313" key="3">
    <source>
        <dbReference type="EMBL" id="BCJ65286.1"/>
    </source>
</evidence>
<evidence type="ECO:0000313" key="4">
    <source>
        <dbReference type="Proteomes" id="UP000680866"/>
    </source>
</evidence>
<dbReference type="KEGG" id="pry:Prubr_23070"/>
<proteinExistence type="predicted"/>
<dbReference type="SFLD" id="SFLDG01212">
    <property type="entry name" value="Phytoene_synthase_like"/>
    <property type="match status" value="1"/>
</dbReference>
<dbReference type="SFLD" id="SFLDG01018">
    <property type="entry name" value="Squalene/Phytoene_Synthase_Lik"/>
    <property type="match status" value="1"/>
</dbReference>
<evidence type="ECO:0000256" key="1">
    <source>
        <dbReference type="ARBA" id="ARBA00004684"/>
    </source>
</evidence>
<evidence type="ECO:0000256" key="2">
    <source>
        <dbReference type="ARBA" id="ARBA00022679"/>
    </source>
</evidence>
<dbReference type="InterPro" id="IPR002060">
    <property type="entry name" value="Squ/phyt_synthse"/>
</dbReference>
<accession>A0A810MVS7</accession>
<dbReference type="SFLD" id="SFLDS00005">
    <property type="entry name" value="Isoprenoid_Synthase_Type_I"/>
    <property type="match status" value="1"/>
</dbReference>
<dbReference type="GO" id="GO:0016117">
    <property type="term" value="P:carotenoid biosynthetic process"/>
    <property type="evidence" value="ECO:0007669"/>
    <property type="project" value="UniProtKB-ARBA"/>
</dbReference>
<dbReference type="SUPFAM" id="SSF48576">
    <property type="entry name" value="Terpenoid synthases"/>
    <property type="match status" value="1"/>
</dbReference>
<name>A0A810MVS7_9ACTN</name>
<dbReference type="UniPathway" id="UPA00799"/>
<protein>
    <submittedName>
        <fullName evidence="3">Phytoene synthase</fullName>
    </submittedName>
</protein>
<dbReference type="InterPro" id="IPR033904">
    <property type="entry name" value="Trans_IPPS_HH"/>
</dbReference>
<dbReference type="PROSITE" id="PS01045">
    <property type="entry name" value="SQUALEN_PHYTOEN_SYN_2"/>
    <property type="match status" value="1"/>
</dbReference>
<keyword evidence="4" id="KW-1185">Reference proteome</keyword>
<dbReference type="InterPro" id="IPR044843">
    <property type="entry name" value="Trans_IPPS_bact-type"/>
</dbReference>
<reference evidence="3" key="1">
    <citation type="submission" date="2020-08" db="EMBL/GenBank/DDBJ databases">
        <title>Whole genome shotgun sequence of Polymorphospora rubra NBRC 101157.</title>
        <authorList>
            <person name="Komaki H."/>
            <person name="Tamura T."/>
        </authorList>
    </citation>
    <scope>NUCLEOTIDE SEQUENCE</scope>
    <source>
        <strain evidence="3">NBRC 101157</strain>
    </source>
</reference>
<dbReference type="InterPro" id="IPR008949">
    <property type="entry name" value="Isoprenoid_synthase_dom_sf"/>
</dbReference>
<dbReference type="RefSeq" id="WP_212824656.1">
    <property type="nucleotide sequence ID" value="NZ_AP023359.1"/>
</dbReference>
<dbReference type="AlphaFoldDB" id="A0A810MVS7"/>
<dbReference type="CDD" id="cd00683">
    <property type="entry name" value="Trans_IPPS_HH"/>
    <property type="match status" value="1"/>
</dbReference>
<gene>
    <name evidence="3" type="primary">crtB</name>
    <name evidence="3" type="ORF">Prubr_23070</name>
</gene>
<dbReference type="PROSITE" id="PS01044">
    <property type="entry name" value="SQUALEN_PHYTOEN_SYN_1"/>
    <property type="match status" value="1"/>
</dbReference>
<keyword evidence="2" id="KW-0808">Transferase</keyword>
<dbReference type="GO" id="GO:0004311">
    <property type="term" value="F:geranylgeranyl diphosphate synthase activity"/>
    <property type="evidence" value="ECO:0007669"/>
    <property type="project" value="InterPro"/>
</dbReference>
<dbReference type="GO" id="GO:0051996">
    <property type="term" value="F:squalene synthase [NAD(P)H] activity"/>
    <property type="evidence" value="ECO:0007669"/>
    <property type="project" value="InterPro"/>
</dbReference>
<comment type="pathway">
    <text evidence="1">Carotenoid biosynthesis; phytoene biosynthesis.</text>
</comment>
<dbReference type="EMBL" id="AP023359">
    <property type="protein sequence ID" value="BCJ65286.1"/>
    <property type="molecule type" value="Genomic_DNA"/>
</dbReference>
<sequence>METDLTAAYARSRELHKRHGRTYYLATRLLPAWKRRHVHALYGFTRYADEIVDRTGDAPTAERAARLDAWSDRFLAGLHGEPVDDPLLPAVLHTIAVFQLDRADFASFLRSMAMDLTITSYASYDDLLDYMDGSAAVIGTMMLPILGADDPAAAREPARQLGFAFQLTNFIRDVGEDLARGRTYLPDEDLAKFGVSRADLVTAARDGRGTARTRDLIEYAVTRAQAHYAAAAPGVAMLAPGSQACMRTAFALYGGILDEIAAAGYDPFVRRATVPGRRRAAVAARSLLARPGTTVAVPGPSLG</sequence>
<dbReference type="Pfam" id="PF00494">
    <property type="entry name" value="SQS_PSY"/>
    <property type="match status" value="1"/>
</dbReference>
<dbReference type="InterPro" id="IPR019845">
    <property type="entry name" value="Squalene/phytoene_synthase_CS"/>
</dbReference>
<dbReference type="Gene3D" id="1.10.600.10">
    <property type="entry name" value="Farnesyl Diphosphate Synthase"/>
    <property type="match status" value="1"/>
</dbReference>
<dbReference type="PANTHER" id="PTHR31480">
    <property type="entry name" value="BIFUNCTIONAL LYCOPENE CYCLASE/PHYTOENE SYNTHASE"/>
    <property type="match status" value="1"/>
</dbReference>
<dbReference type="Proteomes" id="UP000680866">
    <property type="component" value="Chromosome"/>
</dbReference>